<organism evidence="1">
    <name type="scientific">Arion vulgaris</name>
    <dbReference type="NCBI Taxonomy" id="1028688"/>
    <lineage>
        <taxon>Eukaryota</taxon>
        <taxon>Metazoa</taxon>
        <taxon>Spiralia</taxon>
        <taxon>Lophotrochozoa</taxon>
        <taxon>Mollusca</taxon>
        <taxon>Gastropoda</taxon>
        <taxon>Heterobranchia</taxon>
        <taxon>Euthyneura</taxon>
        <taxon>Panpulmonata</taxon>
        <taxon>Eupulmonata</taxon>
        <taxon>Stylommatophora</taxon>
        <taxon>Helicina</taxon>
        <taxon>Arionoidea</taxon>
        <taxon>Arionidae</taxon>
        <taxon>Arion</taxon>
    </lineage>
</organism>
<gene>
    <name evidence="1" type="primary">ORF15890</name>
</gene>
<accession>A0A0B6Y9S2</accession>
<dbReference type="AlphaFoldDB" id="A0A0B6Y9S2"/>
<dbReference type="EMBL" id="HACG01005340">
    <property type="protein sequence ID" value="CEK52205.1"/>
    <property type="molecule type" value="Transcribed_RNA"/>
</dbReference>
<protein>
    <submittedName>
        <fullName evidence="1">Uncharacterized protein</fullName>
    </submittedName>
</protein>
<reference evidence="1" key="1">
    <citation type="submission" date="2014-12" db="EMBL/GenBank/DDBJ databases">
        <title>Insight into the proteome of Arion vulgaris.</title>
        <authorList>
            <person name="Aradska J."/>
            <person name="Bulat T."/>
            <person name="Smidak R."/>
            <person name="Sarate P."/>
            <person name="Gangsoo J."/>
            <person name="Sialana F."/>
            <person name="Bilban M."/>
            <person name="Lubec G."/>
        </authorList>
    </citation>
    <scope>NUCLEOTIDE SEQUENCE</scope>
    <source>
        <tissue evidence="1">Skin</tissue>
    </source>
</reference>
<evidence type="ECO:0000313" key="1">
    <source>
        <dbReference type="EMBL" id="CEK52205.1"/>
    </source>
</evidence>
<feature type="non-terminal residue" evidence="1">
    <location>
        <position position="1"/>
    </location>
</feature>
<proteinExistence type="predicted"/>
<sequence length="69" mass="8037">RSQRKSIHYISVCCELYSLKIIKGLTLLYRCARMAPSLLAEMARQLQKVLHKLCSPSNNHSDLWKKLHI</sequence>
<name>A0A0B6Y9S2_9EUPU</name>